<protein>
    <recommendedName>
        <fullName evidence="1">Xaa-Pro dipeptidyl-peptidase C-terminal domain-containing protein</fullName>
    </recommendedName>
</protein>
<gene>
    <name evidence="2" type="ORF">B5F32_11000</name>
</gene>
<dbReference type="GO" id="GO:0008239">
    <property type="term" value="F:dipeptidyl-peptidase activity"/>
    <property type="evidence" value="ECO:0007669"/>
    <property type="project" value="InterPro"/>
</dbReference>
<evidence type="ECO:0000313" key="3">
    <source>
        <dbReference type="Proteomes" id="UP000195950"/>
    </source>
</evidence>
<dbReference type="Proteomes" id="UP000195950">
    <property type="component" value="Unassembled WGS sequence"/>
</dbReference>
<dbReference type="InterPro" id="IPR013736">
    <property type="entry name" value="Xaa-Pro_dipept_C"/>
</dbReference>
<reference evidence="3" key="1">
    <citation type="submission" date="2017-04" db="EMBL/GenBank/DDBJ databases">
        <title>Function of individual gut microbiota members based on whole genome sequencing of pure cultures obtained from chicken caecum.</title>
        <authorList>
            <person name="Medvecky M."/>
            <person name="Cejkova D."/>
            <person name="Polansky O."/>
            <person name="Karasova D."/>
            <person name="Kubasova T."/>
            <person name="Cizek A."/>
            <person name="Rychlik I."/>
        </authorList>
    </citation>
    <scope>NUCLEOTIDE SEQUENCE [LARGE SCALE GENOMIC DNA]</scope>
    <source>
        <strain evidence="3">An199</strain>
    </source>
</reference>
<dbReference type="EMBL" id="NFJX01000008">
    <property type="protein sequence ID" value="OUP18938.1"/>
    <property type="molecule type" value="Genomic_DNA"/>
</dbReference>
<dbReference type="RefSeq" id="WP_087344570.1">
    <property type="nucleotide sequence ID" value="NZ_NFJX01000008.1"/>
</dbReference>
<name>A0A1Y4IF49_PARDI</name>
<sequence>MAVPGPFDQTEIEKREDVLVYTTPVLHTAVEVTGMVELKLYVSFKQLQESRRS</sequence>
<dbReference type="SUPFAM" id="SSF49785">
    <property type="entry name" value="Galactose-binding domain-like"/>
    <property type="match status" value="1"/>
</dbReference>
<dbReference type="Pfam" id="PF08530">
    <property type="entry name" value="PepX_C"/>
    <property type="match status" value="1"/>
</dbReference>
<comment type="caution">
    <text evidence="2">The sequence shown here is derived from an EMBL/GenBank/DDBJ whole genome shotgun (WGS) entry which is preliminary data.</text>
</comment>
<proteinExistence type="predicted"/>
<organism evidence="2 3">
    <name type="scientific">Parabacteroides distasonis</name>
    <dbReference type="NCBI Taxonomy" id="823"/>
    <lineage>
        <taxon>Bacteria</taxon>
        <taxon>Pseudomonadati</taxon>
        <taxon>Bacteroidota</taxon>
        <taxon>Bacteroidia</taxon>
        <taxon>Bacteroidales</taxon>
        <taxon>Tannerellaceae</taxon>
        <taxon>Parabacteroides</taxon>
    </lineage>
</organism>
<evidence type="ECO:0000259" key="1">
    <source>
        <dbReference type="Pfam" id="PF08530"/>
    </source>
</evidence>
<dbReference type="Gene3D" id="2.60.120.260">
    <property type="entry name" value="Galactose-binding domain-like"/>
    <property type="match status" value="1"/>
</dbReference>
<evidence type="ECO:0000313" key="2">
    <source>
        <dbReference type="EMBL" id="OUP18938.1"/>
    </source>
</evidence>
<dbReference type="InterPro" id="IPR008979">
    <property type="entry name" value="Galactose-bd-like_sf"/>
</dbReference>
<feature type="domain" description="Xaa-Pro dipeptidyl-peptidase C-terminal" evidence="1">
    <location>
        <begin position="11"/>
        <end position="46"/>
    </location>
</feature>
<accession>A0A1Y4IF49</accession>
<dbReference type="AlphaFoldDB" id="A0A1Y4IF49"/>